<dbReference type="SMART" id="SM00356">
    <property type="entry name" value="ZnF_C3H1"/>
    <property type="match status" value="4"/>
</dbReference>
<evidence type="ECO:0000256" key="1">
    <source>
        <dbReference type="ARBA" id="ARBA00004123"/>
    </source>
</evidence>
<feature type="domain" description="CCHC-type" evidence="15">
    <location>
        <begin position="256"/>
        <end position="271"/>
    </location>
</feature>
<evidence type="ECO:0000259" key="14">
    <source>
        <dbReference type="PROSITE" id="PS50103"/>
    </source>
</evidence>
<evidence type="ECO:0000256" key="5">
    <source>
        <dbReference type="ARBA" id="ARBA00022737"/>
    </source>
</evidence>
<dbReference type="PANTHER" id="PTHR23102:SF24">
    <property type="entry name" value="CLEAVAGE AND POLYADENYLATION SPECIFICITY FACTOR SUBUNIT 4"/>
    <property type="match status" value="1"/>
</dbReference>
<dbReference type="Gene3D" id="4.10.1000.10">
    <property type="entry name" value="Zinc finger, CCCH-type"/>
    <property type="match status" value="2"/>
</dbReference>
<dbReference type="PROSITE" id="PS50103">
    <property type="entry name" value="ZF_C3H1"/>
    <property type="match status" value="4"/>
</dbReference>
<feature type="compositionally biased region" description="Pro residues" evidence="13">
    <location>
        <begin position="203"/>
        <end position="218"/>
    </location>
</feature>
<dbReference type="Pfam" id="PF01894">
    <property type="entry name" value="YjbQ"/>
    <property type="match status" value="1"/>
</dbReference>
<protein>
    <recommendedName>
        <fullName evidence="12">mRNA 3'-end-processing protein</fullName>
    </recommendedName>
</protein>
<keyword evidence="7 11" id="KW-0862">Zinc</keyword>
<reference evidence="16" key="2">
    <citation type="journal article" date="2020" name="Nat. Commun.">
        <title>Large-scale genome sequencing of mycorrhizal fungi provides insights into the early evolution of symbiotic traits.</title>
        <authorList>
            <person name="Miyauchi S."/>
            <person name="Kiss E."/>
            <person name="Kuo A."/>
            <person name="Drula E."/>
            <person name="Kohler A."/>
            <person name="Sanchez-Garcia M."/>
            <person name="Morin E."/>
            <person name="Andreopoulos B."/>
            <person name="Barry K.W."/>
            <person name="Bonito G."/>
            <person name="Buee M."/>
            <person name="Carver A."/>
            <person name="Chen C."/>
            <person name="Cichocki N."/>
            <person name="Clum A."/>
            <person name="Culley D."/>
            <person name="Crous P.W."/>
            <person name="Fauchery L."/>
            <person name="Girlanda M."/>
            <person name="Hayes R.D."/>
            <person name="Keri Z."/>
            <person name="LaButti K."/>
            <person name="Lipzen A."/>
            <person name="Lombard V."/>
            <person name="Magnuson J."/>
            <person name="Maillard F."/>
            <person name="Murat C."/>
            <person name="Nolan M."/>
            <person name="Ohm R.A."/>
            <person name="Pangilinan J."/>
            <person name="Pereira M.F."/>
            <person name="Perotto S."/>
            <person name="Peter M."/>
            <person name="Pfister S."/>
            <person name="Riley R."/>
            <person name="Sitrit Y."/>
            <person name="Stielow J.B."/>
            <person name="Szollosi G."/>
            <person name="Zifcakova L."/>
            <person name="Stursova M."/>
            <person name="Spatafora J.W."/>
            <person name="Tedersoo L."/>
            <person name="Vaario L.M."/>
            <person name="Yamada A."/>
            <person name="Yan M."/>
            <person name="Wang P."/>
            <person name="Xu J."/>
            <person name="Bruns T."/>
            <person name="Baldrian P."/>
            <person name="Vilgalys R."/>
            <person name="Dunand C."/>
            <person name="Henrissat B."/>
            <person name="Grigoriev I.V."/>
            <person name="Hibbett D."/>
            <person name="Nagy L.G."/>
            <person name="Martin F.M."/>
        </authorList>
    </citation>
    <scope>NUCLEOTIDE SEQUENCE</scope>
    <source>
        <strain evidence="16">BED1</strain>
    </source>
</reference>
<dbReference type="GO" id="GO:0003723">
    <property type="term" value="F:RNA binding"/>
    <property type="evidence" value="ECO:0007669"/>
    <property type="project" value="UniProtKB-UniRule"/>
</dbReference>
<evidence type="ECO:0000259" key="15">
    <source>
        <dbReference type="PROSITE" id="PS50158"/>
    </source>
</evidence>
<evidence type="ECO:0000256" key="8">
    <source>
        <dbReference type="ARBA" id="ARBA00022884"/>
    </source>
</evidence>
<keyword evidence="5 12" id="KW-0677">Repeat</keyword>
<dbReference type="SUPFAM" id="SSF111038">
    <property type="entry name" value="YjbQ-like"/>
    <property type="match status" value="1"/>
</dbReference>
<evidence type="ECO:0000256" key="10">
    <source>
        <dbReference type="ARBA" id="ARBA00024826"/>
    </source>
</evidence>
<dbReference type="InterPro" id="IPR036875">
    <property type="entry name" value="Znf_CCHC_sf"/>
</dbReference>
<dbReference type="Pfam" id="PF14608">
    <property type="entry name" value="zf-CCCH_2"/>
    <property type="match status" value="1"/>
</dbReference>
<feature type="domain" description="C3H1-type" evidence="14">
    <location>
        <begin position="115"/>
        <end position="143"/>
    </location>
</feature>
<dbReference type="NCBIfam" id="TIGR00149">
    <property type="entry name" value="TIGR00149_YjbQ"/>
    <property type="match status" value="1"/>
</dbReference>
<dbReference type="AlphaFoldDB" id="A0AAD4C210"/>
<gene>
    <name evidence="16" type="ORF">L210DRAFT_3628645</name>
</gene>
<feature type="domain" description="C3H1-type" evidence="14">
    <location>
        <begin position="171"/>
        <end position="193"/>
    </location>
</feature>
<feature type="domain" description="C3H1-type" evidence="14">
    <location>
        <begin position="87"/>
        <end position="114"/>
    </location>
</feature>
<dbReference type="SMART" id="SM00343">
    <property type="entry name" value="ZnF_C2HC"/>
    <property type="match status" value="1"/>
</dbReference>
<dbReference type="PROSITE" id="PS50158">
    <property type="entry name" value="ZF_CCHC"/>
    <property type="match status" value="1"/>
</dbReference>
<keyword evidence="9 12" id="KW-0539">Nucleus</keyword>
<evidence type="ECO:0000256" key="12">
    <source>
        <dbReference type="RuleBase" id="RU369008"/>
    </source>
</evidence>
<evidence type="ECO:0000256" key="4">
    <source>
        <dbReference type="ARBA" id="ARBA00022723"/>
    </source>
</evidence>
<dbReference type="InterPro" id="IPR001602">
    <property type="entry name" value="UPF0047_YjbQ-like"/>
</dbReference>
<evidence type="ECO:0000256" key="7">
    <source>
        <dbReference type="ARBA" id="ARBA00022833"/>
    </source>
</evidence>
<evidence type="ECO:0000256" key="11">
    <source>
        <dbReference type="PROSITE-ProRule" id="PRU00723"/>
    </source>
</evidence>
<comment type="subcellular location">
    <subcellularLocation>
        <location evidence="1 12">Nucleus</location>
    </subcellularLocation>
</comment>
<accession>A0AAD4C210</accession>
<keyword evidence="17" id="KW-1185">Reference proteome</keyword>
<evidence type="ECO:0000256" key="6">
    <source>
        <dbReference type="ARBA" id="ARBA00022771"/>
    </source>
</evidence>
<name>A0AAD4C210_BOLED</name>
<dbReference type="InterPro" id="IPR000571">
    <property type="entry name" value="Znf_CCCH"/>
</dbReference>
<sequence length="428" mass="48025">MSGPLAGPSTLRDIIHPQFHQNNFPEELYIKTDLGIKLDKDDQICRLSLTPTGCPLGPLHCPLRHTTPSSQNFQPPKQLPTHPRDRERLATVCKHWLRGLCKKGDACEFLHEYNLRRMPECWWFAKYGYCSAGDECLYAHPKERRVECPDYKRGFCKLGPLCPRKHVRRVACQLYLTGLCPLGPECPRGHPKPDLPSPKDYEPPSPPSNRDLGPPPPGYGRYADYDRGTLGGSTISQGNATIGSNGPRRNLDDVLCFKCGEKGHYANHCRNRNVPGNRGGLDRSKRLKIHNMGWQKTFSLPKRSKGCHLITDHVLAQISEGIKDVKVGMLFLFIQHTSAALSINENFDPDVRKDMDMALDTVVPETLQWRHTDEGPDDSVSHTKATLVGSTISVPVTNGTLNLGTWQGIYLTEFRHVPHTRHVVATVL</sequence>
<dbReference type="Gene3D" id="2.60.120.460">
    <property type="entry name" value="YjbQ-like"/>
    <property type="match status" value="1"/>
</dbReference>
<dbReference type="Proteomes" id="UP001194468">
    <property type="component" value="Unassembled WGS sequence"/>
</dbReference>
<comment type="similarity">
    <text evidence="2 12">Belongs to the CPSF4/YTH1 family.</text>
</comment>
<evidence type="ECO:0000313" key="16">
    <source>
        <dbReference type="EMBL" id="KAF8446033.1"/>
    </source>
</evidence>
<dbReference type="GO" id="GO:0005634">
    <property type="term" value="C:nucleus"/>
    <property type="evidence" value="ECO:0007669"/>
    <property type="project" value="UniProtKB-SubCell"/>
</dbReference>
<dbReference type="GO" id="GO:0031124">
    <property type="term" value="P:mRNA 3'-end processing"/>
    <property type="evidence" value="ECO:0007669"/>
    <property type="project" value="UniProtKB-UniRule"/>
</dbReference>
<evidence type="ECO:0000313" key="17">
    <source>
        <dbReference type="Proteomes" id="UP001194468"/>
    </source>
</evidence>
<comment type="function">
    <text evidence="10 12">Component of the cleavage factor I (CF I) involved in pre-mRNA 3'-end processing.</text>
</comment>
<dbReference type="InterPro" id="IPR001878">
    <property type="entry name" value="Znf_CCHC"/>
</dbReference>
<dbReference type="Pfam" id="PF00642">
    <property type="entry name" value="zf-CCCH"/>
    <property type="match status" value="3"/>
</dbReference>
<feature type="zinc finger region" description="C3H1-type" evidence="11">
    <location>
        <begin position="115"/>
        <end position="143"/>
    </location>
</feature>
<feature type="zinc finger region" description="C3H1-type" evidence="11">
    <location>
        <begin position="147"/>
        <end position="169"/>
    </location>
</feature>
<dbReference type="FunFam" id="4.10.1000.10:FF:000017">
    <property type="entry name" value="Cleavage and polyadenylation specificity factor 30 kDa subunit"/>
    <property type="match status" value="1"/>
</dbReference>
<keyword evidence="4 11" id="KW-0479">Metal-binding</keyword>
<feature type="domain" description="C3H1-type" evidence="14">
    <location>
        <begin position="147"/>
        <end position="169"/>
    </location>
</feature>
<proteinExistence type="inferred from homology"/>
<dbReference type="EMBL" id="WHUW01000005">
    <property type="protein sequence ID" value="KAF8446033.1"/>
    <property type="molecule type" value="Genomic_DNA"/>
</dbReference>
<feature type="compositionally biased region" description="Basic and acidic residues" evidence="13">
    <location>
        <begin position="191"/>
        <end position="202"/>
    </location>
</feature>
<evidence type="ECO:0000256" key="2">
    <source>
        <dbReference type="ARBA" id="ARBA00008907"/>
    </source>
</evidence>
<dbReference type="InterPro" id="IPR045348">
    <property type="entry name" value="CPSF4/Yth1"/>
</dbReference>
<dbReference type="InterPro" id="IPR035917">
    <property type="entry name" value="YjbQ-like_sf"/>
</dbReference>
<dbReference type="Pfam" id="PF00098">
    <property type="entry name" value="zf-CCHC"/>
    <property type="match status" value="1"/>
</dbReference>
<comment type="caution">
    <text evidence="16">The sequence shown here is derived from an EMBL/GenBank/DDBJ whole genome shotgun (WGS) entry which is preliminary data.</text>
</comment>
<feature type="zinc finger region" description="C3H1-type" evidence="11">
    <location>
        <begin position="87"/>
        <end position="114"/>
    </location>
</feature>
<dbReference type="Gene3D" id="4.10.60.10">
    <property type="entry name" value="Zinc finger, CCHC-type"/>
    <property type="match status" value="1"/>
</dbReference>
<dbReference type="GO" id="GO:0008270">
    <property type="term" value="F:zinc ion binding"/>
    <property type="evidence" value="ECO:0007669"/>
    <property type="project" value="UniProtKB-KW"/>
</dbReference>
<dbReference type="SUPFAM" id="SSF90229">
    <property type="entry name" value="CCCH zinc finger"/>
    <property type="match status" value="2"/>
</dbReference>
<feature type="zinc finger region" description="C3H1-type" evidence="11">
    <location>
        <begin position="171"/>
        <end position="193"/>
    </location>
</feature>
<dbReference type="SUPFAM" id="SSF57756">
    <property type="entry name" value="Retrovirus zinc finger-like domains"/>
    <property type="match status" value="1"/>
</dbReference>
<evidence type="ECO:0000256" key="3">
    <source>
        <dbReference type="ARBA" id="ARBA00022664"/>
    </source>
</evidence>
<keyword evidence="8 12" id="KW-0694">RNA-binding</keyword>
<evidence type="ECO:0000256" key="9">
    <source>
        <dbReference type="ARBA" id="ARBA00023242"/>
    </source>
</evidence>
<reference evidence="16" key="1">
    <citation type="submission" date="2019-10" db="EMBL/GenBank/DDBJ databases">
        <authorList>
            <consortium name="DOE Joint Genome Institute"/>
            <person name="Kuo A."/>
            <person name="Miyauchi S."/>
            <person name="Kiss E."/>
            <person name="Drula E."/>
            <person name="Kohler A."/>
            <person name="Sanchez-Garcia M."/>
            <person name="Andreopoulos B."/>
            <person name="Barry K.W."/>
            <person name="Bonito G."/>
            <person name="Buee M."/>
            <person name="Carver A."/>
            <person name="Chen C."/>
            <person name="Cichocki N."/>
            <person name="Clum A."/>
            <person name="Culley D."/>
            <person name="Crous P.W."/>
            <person name="Fauchery L."/>
            <person name="Girlanda M."/>
            <person name="Hayes R."/>
            <person name="Keri Z."/>
            <person name="LaButti K."/>
            <person name="Lipzen A."/>
            <person name="Lombard V."/>
            <person name="Magnuson J."/>
            <person name="Maillard F."/>
            <person name="Morin E."/>
            <person name="Murat C."/>
            <person name="Nolan M."/>
            <person name="Ohm R."/>
            <person name="Pangilinan J."/>
            <person name="Pereira M."/>
            <person name="Perotto S."/>
            <person name="Peter M."/>
            <person name="Riley R."/>
            <person name="Sitrit Y."/>
            <person name="Stielow B."/>
            <person name="Szollosi G."/>
            <person name="Zifcakova L."/>
            <person name="Stursova M."/>
            <person name="Spatafora J.W."/>
            <person name="Tedersoo L."/>
            <person name="Vaario L.-M."/>
            <person name="Yamada A."/>
            <person name="Yan M."/>
            <person name="Wang P."/>
            <person name="Xu J."/>
            <person name="Bruns T."/>
            <person name="Baldrian P."/>
            <person name="Vilgalys R."/>
            <person name="Henrissat B."/>
            <person name="Grigoriev I.V."/>
            <person name="Hibbett D."/>
            <person name="Nagy L.G."/>
            <person name="Martin F.M."/>
        </authorList>
    </citation>
    <scope>NUCLEOTIDE SEQUENCE</scope>
    <source>
        <strain evidence="16">BED1</strain>
    </source>
</reference>
<evidence type="ECO:0000256" key="13">
    <source>
        <dbReference type="SAM" id="MobiDB-lite"/>
    </source>
</evidence>
<keyword evidence="3 12" id="KW-0507">mRNA processing</keyword>
<dbReference type="PANTHER" id="PTHR23102">
    <property type="entry name" value="CLEAVAGE AND POLYADENYLATION SPECIFICITY FACTOR SUBUNIT 4-RELATED"/>
    <property type="match status" value="1"/>
</dbReference>
<feature type="region of interest" description="Disordered" evidence="13">
    <location>
        <begin position="191"/>
        <end position="224"/>
    </location>
</feature>
<dbReference type="InterPro" id="IPR036855">
    <property type="entry name" value="Znf_CCCH_sf"/>
</dbReference>
<organism evidence="16 17">
    <name type="scientific">Boletus edulis BED1</name>
    <dbReference type="NCBI Taxonomy" id="1328754"/>
    <lineage>
        <taxon>Eukaryota</taxon>
        <taxon>Fungi</taxon>
        <taxon>Dikarya</taxon>
        <taxon>Basidiomycota</taxon>
        <taxon>Agaricomycotina</taxon>
        <taxon>Agaricomycetes</taxon>
        <taxon>Agaricomycetidae</taxon>
        <taxon>Boletales</taxon>
        <taxon>Boletineae</taxon>
        <taxon>Boletaceae</taxon>
        <taxon>Boletoideae</taxon>
        <taxon>Boletus</taxon>
    </lineage>
</organism>
<keyword evidence="6 11" id="KW-0863">Zinc-finger</keyword>